<organism evidence="1 2">
    <name type="scientific">Artomyces pyxidatus</name>
    <dbReference type="NCBI Taxonomy" id="48021"/>
    <lineage>
        <taxon>Eukaryota</taxon>
        <taxon>Fungi</taxon>
        <taxon>Dikarya</taxon>
        <taxon>Basidiomycota</taxon>
        <taxon>Agaricomycotina</taxon>
        <taxon>Agaricomycetes</taxon>
        <taxon>Russulales</taxon>
        <taxon>Auriscalpiaceae</taxon>
        <taxon>Artomyces</taxon>
    </lineage>
</organism>
<evidence type="ECO:0000313" key="1">
    <source>
        <dbReference type="EMBL" id="KAI0057014.1"/>
    </source>
</evidence>
<comment type="caution">
    <text evidence="1">The sequence shown here is derived from an EMBL/GenBank/DDBJ whole genome shotgun (WGS) entry which is preliminary data.</text>
</comment>
<accession>A0ACB8SKU7</accession>
<dbReference type="Proteomes" id="UP000814140">
    <property type="component" value="Unassembled WGS sequence"/>
</dbReference>
<reference evidence="1" key="1">
    <citation type="submission" date="2021-03" db="EMBL/GenBank/DDBJ databases">
        <authorList>
            <consortium name="DOE Joint Genome Institute"/>
            <person name="Ahrendt S."/>
            <person name="Looney B.P."/>
            <person name="Miyauchi S."/>
            <person name="Morin E."/>
            <person name="Drula E."/>
            <person name="Courty P.E."/>
            <person name="Chicoki N."/>
            <person name="Fauchery L."/>
            <person name="Kohler A."/>
            <person name="Kuo A."/>
            <person name="Labutti K."/>
            <person name="Pangilinan J."/>
            <person name="Lipzen A."/>
            <person name="Riley R."/>
            <person name="Andreopoulos W."/>
            <person name="He G."/>
            <person name="Johnson J."/>
            <person name="Barry K.W."/>
            <person name="Grigoriev I.V."/>
            <person name="Nagy L."/>
            <person name="Hibbett D."/>
            <person name="Henrissat B."/>
            <person name="Matheny P.B."/>
            <person name="Labbe J."/>
            <person name="Martin F."/>
        </authorList>
    </citation>
    <scope>NUCLEOTIDE SEQUENCE</scope>
    <source>
        <strain evidence="1">HHB10654</strain>
    </source>
</reference>
<reference evidence="1" key="2">
    <citation type="journal article" date="2022" name="New Phytol.">
        <title>Evolutionary transition to the ectomycorrhizal habit in the genomes of a hyperdiverse lineage of mushroom-forming fungi.</title>
        <authorList>
            <person name="Looney B."/>
            <person name="Miyauchi S."/>
            <person name="Morin E."/>
            <person name="Drula E."/>
            <person name="Courty P.E."/>
            <person name="Kohler A."/>
            <person name="Kuo A."/>
            <person name="LaButti K."/>
            <person name="Pangilinan J."/>
            <person name="Lipzen A."/>
            <person name="Riley R."/>
            <person name="Andreopoulos W."/>
            <person name="He G."/>
            <person name="Johnson J."/>
            <person name="Nolan M."/>
            <person name="Tritt A."/>
            <person name="Barry K.W."/>
            <person name="Grigoriev I.V."/>
            <person name="Nagy L.G."/>
            <person name="Hibbett D."/>
            <person name="Henrissat B."/>
            <person name="Matheny P.B."/>
            <person name="Labbe J."/>
            <person name="Martin F.M."/>
        </authorList>
    </citation>
    <scope>NUCLEOTIDE SEQUENCE</scope>
    <source>
        <strain evidence="1">HHB10654</strain>
    </source>
</reference>
<proteinExistence type="predicted"/>
<dbReference type="EMBL" id="MU277254">
    <property type="protein sequence ID" value="KAI0057014.1"/>
    <property type="molecule type" value="Genomic_DNA"/>
</dbReference>
<keyword evidence="2" id="KW-1185">Reference proteome</keyword>
<protein>
    <submittedName>
        <fullName evidence="1">Uncharacterized protein</fullName>
    </submittedName>
</protein>
<evidence type="ECO:0000313" key="2">
    <source>
        <dbReference type="Proteomes" id="UP000814140"/>
    </source>
</evidence>
<sequence length="940" mass="100849">MVSSCVPSPLVSLFSVVFLCLFSTPSLAQQTIFPAATPLLVRSPYLSCWEPTSNGTVFSKAWSRTSTGPILGWAGLVKVDGVSYVWLGDARGIGSNSTNLTSTIFTPTRTILSIQAGPMELTVTFLSPIEPGDWVRQSMPFAYMYLDAKSLDGNAHRVQVYTDVSGEWNSGDRSTDSLLTWTSTITPESIYHAATLQKPGVFQEISQQAQWGTLYIAAKQGSGVTYKTASDQTSRGQFMSQGILDNQLDTNFRSIPGTPGETFPIFAISQDLGTIQSTTNSVVWAIGYSRDPAIQYTDISGATQQRNLYFMSQYQTSDFTGLISDFLNDFSNAEARATQLDAKITADAQKVSSDYVDLISLAARQAYGGTELTIAKGSDGSFNTSDVMMFMKNIGGTTTGRVNPVETLFASFPMFMYIDPSLGAPLLEPLFRFQNTSDYKVGYAAADIGSKYPNATGSNQPHQQGVEQSGNMLIMTYAYARASGDGSLIARYYNLLKTWADYLVANTLFTENQLSGDNESINNQTNLAIKGIIAIQAMSAMSTAINNTEDAQLYSGKVTSLLSQWTSLALGTDNHVLAVYGDMSSWSLGYNLFADRWLGTNLINSSVFDGQTAFFNNLASSNTNLTFFGVPVDSTNTAVTISSWDVFTAAITTDATTRDNLISSVHNRASFNVSAGAFPLDYDSSRGTTVLGVASPAQGAMFAPLALNIPVASIQVNITNPSPAGPSPDTANPASKGAPTGAIVGGILGAIAIILIIVASIWYMRRRRKTGIHVLNYEDVEEALPPHKELTPFAVQDNSLYRPPSEPLYTLSMSEASGGVVVAARSPPSDTEFSQPQTLSDMVFQPPPAPAPLSGKALARLRMMNADSHSRTLSDASAPASASVSGSSSGPRTLGPAGVDPNQLREEVEDLRREMQQIRAERLEPPPSYAGYAEEVGLAS</sequence>
<gene>
    <name evidence="1" type="ORF">BV25DRAFT_1813076</name>
</gene>
<name>A0ACB8SKU7_9AGAM</name>